<organism evidence="3">
    <name type="scientific">Gongylonema pulchrum</name>
    <dbReference type="NCBI Taxonomy" id="637853"/>
    <lineage>
        <taxon>Eukaryota</taxon>
        <taxon>Metazoa</taxon>
        <taxon>Ecdysozoa</taxon>
        <taxon>Nematoda</taxon>
        <taxon>Chromadorea</taxon>
        <taxon>Rhabditida</taxon>
        <taxon>Spirurina</taxon>
        <taxon>Spiruromorpha</taxon>
        <taxon>Spiruroidea</taxon>
        <taxon>Gongylonematidae</taxon>
        <taxon>Gongylonema</taxon>
    </lineage>
</organism>
<sequence>MKKKRITKLTLAACSGNANINFSSVLLRLGIAALQKYGYGESGKRSKNLMNLKLVHDPLQCRTRRILEQ</sequence>
<reference evidence="3" key="1">
    <citation type="submission" date="2016-06" db="UniProtKB">
        <authorList>
            <consortium name="WormBaseParasite"/>
        </authorList>
    </citation>
    <scope>IDENTIFICATION</scope>
</reference>
<reference evidence="1 2" key="2">
    <citation type="submission" date="2018-11" db="EMBL/GenBank/DDBJ databases">
        <authorList>
            <consortium name="Pathogen Informatics"/>
        </authorList>
    </citation>
    <scope>NUCLEOTIDE SEQUENCE [LARGE SCALE GENOMIC DNA]</scope>
</reference>
<dbReference type="Proteomes" id="UP000271098">
    <property type="component" value="Unassembled WGS sequence"/>
</dbReference>
<dbReference type="WBParaSite" id="GPUH_0000768601-mRNA-1">
    <property type="protein sequence ID" value="GPUH_0000768601-mRNA-1"/>
    <property type="gene ID" value="GPUH_0000768601"/>
</dbReference>
<evidence type="ECO:0000313" key="2">
    <source>
        <dbReference type="Proteomes" id="UP000271098"/>
    </source>
</evidence>
<name>A0A183DG36_9BILA</name>
<gene>
    <name evidence="1" type="ORF">GPUH_LOCUS7676</name>
</gene>
<evidence type="ECO:0000313" key="3">
    <source>
        <dbReference type="WBParaSite" id="GPUH_0000768601-mRNA-1"/>
    </source>
</evidence>
<evidence type="ECO:0000313" key="1">
    <source>
        <dbReference type="EMBL" id="VDK59239.1"/>
    </source>
</evidence>
<accession>A0A183DG36</accession>
<proteinExistence type="predicted"/>
<dbReference type="EMBL" id="UYRT01020464">
    <property type="protein sequence ID" value="VDK59239.1"/>
    <property type="molecule type" value="Genomic_DNA"/>
</dbReference>
<dbReference type="AlphaFoldDB" id="A0A183DG36"/>
<protein>
    <submittedName>
        <fullName evidence="3">ANK_REP_REGION domain-containing protein</fullName>
    </submittedName>
</protein>
<keyword evidence="2" id="KW-1185">Reference proteome</keyword>